<accession>A0ABQ6JY55</accession>
<dbReference type="Proteomes" id="UP001157069">
    <property type="component" value="Unassembled WGS sequence"/>
</dbReference>
<organism evidence="1 2">
    <name type="scientific">Homoserinibacter gongjuensis</name>
    <dbReference type="NCBI Taxonomy" id="1162968"/>
    <lineage>
        <taxon>Bacteria</taxon>
        <taxon>Bacillati</taxon>
        <taxon>Actinomycetota</taxon>
        <taxon>Actinomycetes</taxon>
        <taxon>Micrococcales</taxon>
        <taxon>Microbacteriaceae</taxon>
        <taxon>Homoserinibacter</taxon>
    </lineage>
</organism>
<name>A0ABQ6JY55_9MICO</name>
<dbReference type="EMBL" id="BSVA01000001">
    <property type="protein sequence ID" value="GMA91720.1"/>
    <property type="molecule type" value="Genomic_DNA"/>
</dbReference>
<protein>
    <submittedName>
        <fullName evidence="1">Uncharacterized protein</fullName>
    </submittedName>
</protein>
<evidence type="ECO:0000313" key="2">
    <source>
        <dbReference type="Proteomes" id="UP001157069"/>
    </source>
</evidence>
<evidence type="ECO:0000313" key="1">
    <source>
        <dbReference type="EMBL" id="GMA91720.1"/>
    </source>
</evidence>
<keyword evidence="2" id="KW-1185">Reference proteome</keyword>
<comment type="caution">
    <text evidence="1">The sequence shown here is derived from an EMBL/GenBank/DDBJ whole genome shotgun (WGS) entry which is preliminary data.</text>
</comment>
<reference evidence="2" key="1">
    <citation type="journal article" date="2019" name="Int. J. Syst. Evol. Microbiol.">
        <title>The Global Catalogue of Microorganisms (GCM) 10K type strain sequencing project: providing services to taxonomists for standard genome sequencing and annotation.</title>
        <authorList>
            <consortium name="The Broad Institute Genomics Platform"/>
            <consortium name="The Broad Institute Genome Sequencing Center for Infectious Disease"/>
            <person name="Wu L."/>
            <person name="Ma J."/>
        </authorList>
    </citation>
    <scope>NUCLEOTIDE SEQUENCE [LARGE SCALE GENOMIC DNA]</scope>
    <source>
        <strain evidence="2">NBRC 108755</strain>
    </source>
</reference>
<dbReference type="RefSeq" id="WP_284300188.1">
    <property type="nucleotide sequence ID" value="NZ_BSVA01000001.1"/>
</dbReference>
<gene>
    <name evidence="1" type="ORF">GCM10025869_22490</name>
</gene>
<proteinExistence type="predicted"/>
<sequence length="245" mass="26421">MTAPATLRVEFCGERYTATPGTDFVVGREGDLEIDDNPYLHRRFLLITEEAGLWWIANVGSLLSATITDGSGGVQAWLPPGARLPIVFPRVQVLFSAGATTYDFMIENDREYFSTTNIHAGASGTTTIGAVPLTSSQRLLVLALAEHVLKQDSPGRGQIPSSAEAAERLGWPLTTFNRKLDNVCEKLDKVGVQGLRGGRGKLATNRRARLVEYAVASHLVSRDDLVLLERNAASGAETPGDVDGE</sequence>